<evidence type="ECO:0000313" key="1">
    <source>
        <dbReference type="EMBL" id="VDP51133.1"/>
    </source>
</evidence>
<keyword evidence="2" id="KW-1185">Reference proteome</keyword>
<dbReference type="Proteomes" id="UP000279833">
    <property type="component" value="Unassembled WGS sequence"/>
</dbReference>
<sequence length="56" mass="7028">MKKVTLKEEKYYLEYYQTTWYRVVCVTVHRLLLFVNNVELLNQLEFYLNLLFYDLN</sequence>
<accession>A0A183KDG4</accession>
<name>A0A183KDG4_9TREM</name>
<dbReference type="EMBL" id="UZAK01035569">
    <property type="protein sequence ID" value="VDP51133.1"/>
    <property type="molecule type" value="Genomic_DNA"/>
</dbReference>
<reference evidence="3" key="1">
    <citation type="submission" date="2016-06" db="UniProtKB">
        <authorList>
            <consortium name="WormBaseParasite"/>
        </authorList>
    </citation>
    <scope>IDENTIFICATION</scope>
</reference>
<organism evidence="3">
    <name type="scientific">Schistosoma curassoni</name>
    <dbReference type="NCBI Taxonomy" id="6186"/>
    <lineage>
        <taxon>Eukaryota</taxon>
        <taxon>Metazoa</taxon>
        <taxon>Spiralia</taxon>
        <taxon>Lophotrochozoa</taxon>
        <taxon>Platyhelminthes</taxon>
        <taxon>Trematoda</taxon>
        <taxon>Digenea</taxon>
        <taxon>Strigeidida</taxon>
        <taxon>Schistosomatoidea</taxon>
        <taxon>Schistosomatidae</taxon>
        <taxon>Schistosoma</taxon>
    </lineage>
</organism>
<reference evidence="1 2" key="2">
    <citation type="submission" date="2018-11" db="EMBL/GenBank/DDBJ databases">
        <authorList>
            <consortium name="Pathogen Informatics"/>
        </authorList>
    </citation>
    <scope>NUCLEOTIDE SEQUENCE [LARGE SCALE GENOMIC DNA]</scope>
    <source>
        <strain evidence="1">Dakar</strain>
        <strain evidence="2">Dakar, Senegal</strain>
    </source>
</reference>
<gene>
    <name evidence="1" type="ORF">SCUD_LOCUS13056</name>
</gene>
<dbReference type="WBParaSite" id="SCUD_0001305901-mRNA-1">
    <property type="protein sequence ID" value="SCUD_0001305901-mRNA-1"/>
    <property type="gene ID" value="SCUD_0001305901"/>
</dbReference>
<evidence type="ECO:0000313" key="2">
    <source>
        <dbReference type="Proteomes" id="UP000279833"/>
    </source>
</evidence>
<evidence type="ECO:0000313" key="3">
    <source>
        <dbReference type="WBParaSite" id="SCUD_0001305901-mRNA-1"/>
    </source>
</evidence>
<proteinExistence type="predicted"/>
<protein>
    <submittedName>
        <fullName evidence="1 3">Uncharacterized protein</fullName>
    </submittedName>
</protein>
<dbReference type="AlphaFoldDB" id="A0A183KDG4"/>